<dbReference type="Pfam" id="PF00746">
    <property type="entry name" value="Gram_pos_anchor"/>
    <property type="match status" value="1"/>
</dbReference>
<evidence type="ECO:0000259" key="7">
    <source>
        <dbReference type="PROSITE" id="PS50847"/>
    </source>
</evidence>
<sequence>MKNTLLHQAAKFKLQNRKHKRWQKAVSILACIVVFCTVYALILPALTAEGTPHCGIEEHTHTDECYENRLICGKEEGEGAHTHTDECYTQEQTLICGLEEGEGAHTHTEECYDEEGNLICGLEENEGHQHTEECYQTEDILTCDQEESEGHQHTAECYEQVLACGKEEHAHSLACYSDPNADVEDADTWQNSVSSVSLTGNWGSDLAAIAQTQIGYRESTSNYNVAEDGATMNGYTRYGAWAGDPYRDNWSAQFTDFCLSYAGIPSSAMVQPSDCWEWAPVSKEGYTPNTGDLIILDGNQDGTPDHAGIVLNANDAQVTTVIGDSDKEVKQNTYNLDNAIIVGYVTMPRNPNFDYGDAEPAADDADAQEPDNNNIEETPTAEPEETPEPAQAAEEDEDDAPEALDDETSSMAATGEDGDAVNQRIKVELSASKPEDNTGEPLSAKVVSTYSQANNPNSKATVYVKVGKLPEGVHIEGFKNGKRTVNYNGGKDALELELVEENGEYYIKYEQPAGSTIEFDVELSSTNGTMPAKTQMTLSVDETRTKAPEGTSGTDYLGDSQTLTWVAKNEWYPVSKKVNNQKQAYTEVSGSNLTGNYEYTIEANHSNGENYGEIWTDYVKVTDIFTLPDNISFPKGVKVKDGKVVTSDEETILEFTNLQGGTVENLNINGKTVTYTLKIPNQNMNGNVPTKEQAHLNLKMQLNASKLQVPEDYKNRENSEIQKDIIRNHVKIAPHPYKEYPVKETEDDALIIPSREPEKIVVGKKADNTSVKNGVKAGDTITYTLSVKNEGTNEIIVKDSKGNYYKVTDTLPQYLELTDAQIADLKSKNITVTKNKNNGIYTLEWIPSESNIASGETKEVSFTVKVKDADDSAMKDLSNNSDISNQAQYKNQYTENVKVKYHKGYTTVKKESNANGVLNNGAEVIYKITVENPTDIPVANETLKDVLPNGLEFISAQFNSTEITKSQKNISLSDGHKVDFDVNGQNLQWTVDKIGAHEQLTFTYKCRVNTDKTGGNTVLKNNVTTGSGGSGNTDITVKNPIVINKTVDKDTSKVYSDEQEFNYTITLKNDESNPNNVKDQYLTDELPTGMILGDSIHLIKKVNGIESTVSWIDFYENKNGSVREGNATFTAQFGDRTAGVTFESNRIVLRWLIDELKSGEKVTIQYPAKIILSDEQKKNGGSYSFINTVKYLDRSKSVTVYGGSEKGKLYLQKTFNGYSPYYSEKEYQNKYGNIIFKLTGKTSSGEPIQFEDGTYEKEVKYSDFSCPSWDNSRWGYTFDNLPVGEYTLVETNADVEGKERTTTYKAKVVKAKDATDITGEKDVISSENASFEVVDSASTDKAIRVTVDNKYENPKSVDLQKSVWGIYNYQENSNLSSGTQIASKEVFTSSGKKVIGYTIAVINSGEQTVEISDIQDSIPEGLTYKGLTTNRSWTWTAGYTSALTDNIVTAEGNYAPWFSGFVNGVHIAATIDGQELSMKVTGDDNKPYKLQKGQLILFCVVCETNDKLVENVPLTNTAKLIVDKDVNYKDYEEIKTDNTVNDANQNNGSSKDEGIQNDKRVISSEVTITPINQIIPGIEKKAVGYIKAGDSKLNNINTNDNISPQSAVKWLVTLYNDGVLDMSNYKVTDIVTDPFHLITKDEAQKLHRQVIKEAYKYTVYYANGQKKHEENITEAVWNSINDTETNDFEFNFADSQYDIPAGGYATLELYTENEAITNYQIYTNTATLIPIQEFNANGVKSGHGELVKNDDGEYIGVKASASVNALGEYGTVSWKTITEEGNSSNTASGSDDKNYITVEKDVDVIYRNHIRNVSSKKMNNLVMIDLLPGLNDTGVVNQKDIRGSEFTVAFAKNLNIYKLDKNNQSIPVSGYTVKYSSETSFTEDEFKGKLGDEWHDTWLATDKSFVVVLNGEIDSGDTLVYEYKGRLGNDAAPGLIAWNSFGYRYQVEGKTDGIIAEPPKVGVKIPASSPIIRKEVVDSNGKVQEADETKKFQFKLKDGATELATFEVSQGGYKNFKDITDLDGKSIALENGKTYTIEEVNIPEGYELLGIGEDGKKLSPSSYSFVYYEKQNIIILAKNKITDNGYELPETGGIGTNRFTAVGLLMMVGSLAGFMLRQKRKGQE</sequence>
<dbReference type="InterPro" id="IPR001434">
    <property type="entry name" value="OmcB-like_DUF11"/>
</dbReference>
<keyword evidence="4" id="KW-0572">Peptidoglycan-anchor</keyword>
<keyword evidence="6" id="KW-1133">Transmembrane helix</keyword>
<proteinExistence type="predicted"/>
<evidence type="ECO:0000256" key="2">
    <source>
        <dbReference type="ARBA" id="ARBA00022525"/>
    </source>
</evidence>
<dbReference type="InterPro" id="IPR019931">
    <property type="entry name" value="LPXTG_anchor"/>
</dbReference>
<dbReference type="Gene3D" id="2.60.40.740">
    <property type="match status" value="1"/>
</dbReference>
<dbReference type="EMBL" id="WMBC01000001">
    <property type="protein sequence ID" value="MTD59809.1"/>
    <property type="molecule type" value="Genomic_DNA"/>
</dbReference>
<evidence type="ECO:0000313" key="8">
    <source>
        <dbReference type="EMBL" id="MTD59809.1"/>
    </source>
</evidence>
<dbReference type="PANTHER" id="PTHR34819">
    <property type="entry name" value="LARGE CYSTEINE-RICH PERIPLASMIC PROTEIN OMCB"/>
    <property type="match status" value="1"/>
</dbReference>
<dbReference type="Pfam" id="PF01345">
    <property type="entry name" value="DUF11"/>
    <property type="match status" value="1"/>
</dbReference>
<gene>
    <name evidence="8" type="ORF">GKZ57_00610</name>
</gene>
<dbReference type="NCBIfam" id="TIGR01451">
    <property type="entry name" value="B_ant_repeat"/>
    <property type="match status" value="1"/>
</dbReference>
<dbReference type="PROSITE" id="PS50847">
    <property type="entry name" value="GRAM_POS_ANCHORING"/>
    <property type="match status" value="1"/>
</dbReference>
<evidence type="ECO:0000256" key="3">
    <source>
        <dbReference type="ARBA" id="ARBA00022729"/>
    </source>
</evidence>
<dbReference type="NCBIfam" id="TIGR01167">
    <property type="entry name" value="LPXTG_anchor"/>
    <property type="match status" value="1"/>
</dbReference>
<reference evidence="8 9" key="1">
    <citation type="submission" date="2019-11" db="EMBL/GenBank/DDBJ databases">
        <title>Draft genome sequence of Blautia luti DSM 14534T, isolated from human stool.</title>
        <authorList>
            <person name="Ortiz R."/>
            <person name="Melis-Arcos F."/>
            <person name="Covarrubias P."/>
            <person name="Cardenas J.P."/>
            <person name="Perez-Donoso J."/>
            <person name="Almonacid D."/>
        </authorList>
    </citation>
    <scope>NUCLEOTIDE SEQUENCE [LARGE SCALE GENOMIC DNA]</scope>
    <source>
        <strain evidence="8 9">DSM 14534</strain>
    </source>
</reference>
<dbReference type="RefSeq" id="WP_154779475.1">
    <property type="nucleotide sequence ID" value="NZ_WMBC01000001.1"/>
</dbReference>
<keyword evidence="6" id="KW-0472">Membrane</keyword>
<comment type="caution">
    <text evidence="8">The sequence shown here is derived from an EMBL/GenBank/DDBJ whole genome shotgun (WGS) entry which is preliminary data.</text>
</comment>
<dbReference type="Proteomes" id="UP000437824">
    <property type="component" value="Unassembled WGS sequence"/>
</dbReference>
<evidence type="ECO:0000256" key="4">
    <source>
        <dbReference type="ARBA" id="ARBA00023088"/>
    </source>
</evidence>
<keyword evidence="2" id="KW-0964">Secreted</keyword>
<evidence type="ECO:0000256" key="5">
    <source>
        <dbReference type="SAM" id="MobiDB-lite"/>
    </source>
</evidence>
<dbReference type="InterPro" id="IPR047589">
    <property type="entry name" value="DUF11_rpt"/>
</dbReference>
<name>A0A844GFE3_9FIRM</name>
<protein>
    <submittedName>
        <fullName evidence="8">DUF11 domain-containing protein</fullName>
    </submittedName>
</protein>
<evidence type="ECO:0000256" key="6">
    <source>
        <dbReference type="SAM" id="Phobius"/>
    </source>
</evidence>
<accession>A0A844GFE3</accession>
<dbReference type="InterPro" id="IPR051172">
    <property type="entry name" value="Chlamydia_OmcB"/>
</dbReference>
<evidence type="ECO:0000313" key="9">
    <source>
        <dbReference type="Proteomes" id="UP000437824"/>
    </source>
</evidence>
<keyword evidence="3" id="KW-0732">Signal</keyword>
<feature type="compositionally biased region" description="Acidic residues" evidence="5">
    <location>
        <begin position="356"/>
        <end position="369"/>
    </location>
</feature>
<feature type="compositionally biased region" description="Acidic residues" evidence="5">
    <location>
        <begin position="382"/>
        <end position="408"/>
    </location>
</feature>
<organism evidence="8 9">
    <name type="scientific">Blautia luti DSM 14534 = JCM 17040</name>
    <dbReference type="NCBI Taxonomy" id="649762"/>
    <lineage>
        <taxon>Bacteria</taxon>
        <taxon>Bacillati</taxon>
        <taxon>Bacillota</taxon>
        <taxon>Clostridia</taxon>
        <taxon>Lachnospirales</taxon>
        <taxon>Lachnospiraceae</taxon>
        <taxon>Blautia</taxon>
    </lineage>
</organism>
<keyword evidence="1" id="KW-0134">Cell wall</keyword>
<keyword evidence="6" id="KW-0812">Transmembrane</keyword>
<feature type="region of interest" description="Disordered" evidence="5">
    <location>
        <begin position="352"/>
        <end position="421"/>
    </location>
</feature>
<feature type="transmembrane region" description="Helical" evidence="6">
    <location>
        <begin position="2099"/>
        <end position="2116"/>
    </location>
</feature>
<evidence type="ECO:0000256" key="1">
    <source>
        <dbReference type="ARBA" id="ARBA00022512"/>
    </source>
</evidence>
<feature type="domain" description="Gram-positive cocci surface proteins LPxTG" evidence="7">
    <location>
        <begin position="2088"/>
        <end position="2124"/>
    </location>
</feature>
<dbReference type="PANTHER" id="PTHR34819:SF3">
    <property type="entry name" value="CELL SURFACE PROTEIN"/>
    <property type="match status" value="1"/>
</dbReference>